<evidence type="ECO:0000313" key="2">
    <source>
        <dbReference type="EMBL" id="MDB1122784.1"/>
    </source>
</evidence>
<name>A0ABT4YMK2_9VIBR</name>
<keyword evidence="3" id="KW-1185">Reference proteome</keyword>
<keyword evidence="1" id="KW-1133">Transmembrane helix</keyword>
<dbReference type="Pfam" id="PF12292">
    <property type="entry name" value="DUF3624"/>
    <property type="match status" value="1"/>
</dbReference>
<evidence type="ECO:0000313" key="3">
    <source>
        <dbReference type="Proteomes" id="UP001210678"/>
    </source>
</evidence>
<keyword evidence="1" id="KW-0472">Membrane</keyword>
<dbReference type="InterPro" id="IPR022072">
    <property type="entry name" value="DUF3624"/>
</dbReference>
<comment type="caution">
    <text evidence="2">The sequence shown here is derived from an EMBL/GenBank/DDBJ whole genome shotgun (WGS) entry which is preliminary data.</text>
</comment>
<gene>
    <name evidence="2" type="ORF">PGX00_03355</name>
</gene>
<accession>A0ABT4YMK2</accession>
<proteinExistence type="predicted"/>
<keyword evidence="1" id="KW-0812">Transmembrane</keyword>
<sequence>MACKYCKENWFWKKIGRCKRCMDQLTVLSVLCWVIWWFAFRDDFKSVESIALIIAGFGFNFLLFLHLWFKFVVFPMQKKSPLNNRRLNFISCFTVR</sequence>
<feature type="transmembrane region" description="Helical" evidence="1">
    <location>
        <begin position="21"/>
        <end position="38"/>
    </location>
</feature>
<organism evidence="2 3">
    <name type="scientific">Vibrio algarum</name>
    <dbReference type="NCBI Taxonomy" id="3020714"/>
    <lineage>
        <taxon>Bacteria</taxon>
        <taxon>Pseudomonadati</taxon>
        <taxon>Pseudomonadota</taxon>
        <taxon>Gammaproteobacteria</taxon>
        <taxon>Vibrionales</taxon>
        <taxon>Vibrionaceae</taxon>
        <taxon>Vibrio</taxon>
    </lineage>
</organism>
<protein>
    <submittedName>
        <fullName evidence="2">DUF3624 domain-containing protein</fullName>
    </submittedName>
</protein>
<dbReference type="EMBL" id="JAQLOI010000001">
    <property type="protein sequence ID" value="MDB1122784.1"/>
    <property type="molecule type" value="Genomic_DNA"/>
</dbReference>
<dbReference type="Proteomes" id="UP001210678">
    <property type="component" value="Unassembled WGS sequence"/>
</dbReference>
<reference evidence="2 3" key="1">
    <citation type="submission" date="2023-01" db="EMBL/GenBank/DDBJ databases">
        <title>Vibrio sp. KJ40-1 sp.nov, isolated from marine algae.</title>
        <authorList>
            <person name="Butt M."/>
            <person name="Kim J.M.J."/>
            <person name="Jeon C.O.C."/>
        </authorList>
    </citation>
    <scope>NUCLEOTIDE SEQUENCE [LARGE SCALE GENOMIC DNA]</scope>
    <source>
        <strain evidence="2 3">KJ40-1</strain>
    </source>
</reference>
<feature type="transmembrane region" description="Helical" evidence="1">
    <location>
        <begin position="50"/>
        <end position="69"/>
    </location>
</feature>
<evidence type="ECO:0000256" key="1">
    <source>
        <dbReference type="SAM" id="Phobius"/>
    </source>
</evidence>
<dbReference type="RefSeq" id="WP_272132773.1">
    <property type="nucleotide sequence ID" value="NZ_JAQLOI010000001.1"/>
</dbReference>